<dbReference type="Proteomes" id="UP000034841">
    <property type="component" value="Unassembled WGS sequence"/>
</dbReference>
<proteinExistence type="predicted"/>
<evidence type="ECO:0000313" key="10">
    <source>
        <dbReference type="Proteomes" id="UP000034841"/>
    </source>
</evidence>
<dbReference type="PROSITE" id="PS51421">
    <property type="entry name" value="RAS"/>
    <property type="match status" value="1"/>
</dbReference>
<dbReference type="InterPro" id="IPR005225">
    <property type="entry name" value="Small_GTP-bd"/>
</dbReference>
<dbReference type="FunFam" id="3.10.120.10:FF:000012">
    <property type="entry name" value="Mitochondrial cytochrome b2, putative"/>
    <property type="match status" value="1"/>
</dbReference>
<evidence type="ECO:0000256" key="6">
    <source>
        <dbReference type="SAM" id="MobiDB-lite"/>
    </source>
</evidence>
<dbReference type="Pfam" id="PF00173">
    <property type="entry name" value="Cyt-b5"/>
    <property type="match status" value="1"/>
</dbReference>
<comment type="caution">
    <text evidence="9">The sequence shown here is derived from an EMBL/GenBank/DDBJ whole genome shotgun (WGS) entry which is preliminary data.</text>
</comment>
<dbReference type="SUPFAM" id="SSF55856">
    <property type="entry name" value="Cytochrome b5-like heme/steroid binding domain"/>
    <property type="match status" value="1"/>
</dbReference>
<feature type="region of interest" description="Disordered" evidence="6">
    <location>
        <begin position="667"/>
        <end position="686"/>
    </location>
</feature>
<dbReference type="GO" id="GO:0005525">
    <property type="term" value="F:GTP binding"/>
    <property type="evidence" value="ECO:0007669"/>
    <property type="project" value="InterPro"/>
</dbReference>
<evidence type="ECO:0000256" key="3">
    <source>
        <dbReference type="ARBA" id="ARBA00022723"/>
    </source>
</evidence>
<evidence type="ECO:0000256" key="5">
    <source>
        <dbReference type="ARBA" id="ARBA00023004"/>
    </source>
</evidence>
<evidence type="ECO:0000259" key="7">
    <source>
        <dbReference type="PROSITE" id="PS50255"/>
    </source>
</evidence>
<dbReference type="SMART" id="SM00173">
    <property type="entry name" value="RAS"/>
    <property type="match status" value="1"/>
</dbReference>
<dbReference type="SMART" id="SM01117">
    <property type="entry name" value="Cyt-b5"/>
    <property type="match status" value="1"/>
</dbReference>
<keyword evidence="5" id="KW-0408">Iron</keyword>
<dbReference type="PANTHER" id="PTHR10578">
    <property type="entry name" value="S -2-HYDROXY-ACID OXIDASE-RELATED"/>
    <property type="match status" value="1"/>
</dbReference>
<reference evidence="9 10" key="1">
    <citation type="submission" date="2015-04" db="EMBL/GenBank/DDBJ databases">
        <title>Genome sequence of Ceratocystis platani, a major pathogen of plane trees.</title>
        <authorList>
            <person name="Belbahri L."/>
        </authorList>
    </citation>
    <scope>NUCLEOTIDE SEQUENCE [LARGE SCALE GENOMIC DNA]</scope>
    <source>
        <strain evidence="9 10">CFO</strain>
    </source>
</reference>
<keyword evidence="3" id="KW-0479">Metal-binding</keyword>
<gene>
    <name evidence="9" type="primary">CYB2_2</name>
    <name evidence="9" type="ORF">CFO_g3661</name>
</gene>
<dbReference type="PROSITE" id="PS00557">
    <property type="entry name" value="FMN_HYDROXY_ACID_DH_1"/>
    <property type="match status" value="1"/>
</dbReference>
<dbReference type="Gene3D" id="3.20.20.70">
    <property type="entry name" value="Aldolase class I"/>
    <property type="match status" value="1"/>
</dbReference>
<feature type="compositionally biased region" description="Low complexity" evidence="6">
    <location>
        <begin position="642"/>
        <end position="653"/>
    </location>
</feature>
<evidence type="ECO:0000259" key="8">
    <source>
        <dbReference type="PROSITE" id="PS51349"/>
    </source>
</evidence>
<sequence length="805" mass="87046">MPQLSGLEVAKHNTADSCWVVIHGKAYDVTDFLPDHPGGKKIILKYAGRDASEEFDPVHPPDTLDRYLPKEKHLGPVDMATVDSSSLLSDAEVAQEKARQVAIAAQPPLSQCYNLLDFEAVASRVMKRGGWAYYSSAADDEITMRENHAAFHRIWFRPKILVDVAKVDISTSMLGSSVKMPFYVTATALGKLGHPEVDAASSVPGSNGQAQIQWLQLYVNTNKEITRRIVQHAEKRGCKGLFITVDAPQLGRREKDMRSKFTDPGAKVQADEGMESDTSQGAARAISSFIDPALSWKDIPWFQSITKMPIIIKGVQRVEDVILAYEAGLHGVVLSNHGGRQLEFSRSAIEILAETMPVLRQRGIFGGRDRNGRMFEVFIDGGVRRGTDIIKALCLGATGVGIGRPFLYAMSAYGQPGVEKAMALLRDELEMNMRLIGANTIDQLTTDMVDLEPFPTSDELLFVICLRPLLLSMGPSLEAKIVVLGAQGVGKTSLLTRYCKGVFNPDQTTSTVGANFLTKRVVDTDSDTVVRLQLWDTGEGTFVLFSGQERFRSISRLYYRGADACILCYSITDAQSFVDMGLWLTELRRNLPEDVILHVVGTKADLVARDPLAREVPFERCIAYVAENLNPGQASTPPPSAAGPSYSTSSQSQAQNHMGGLWISASAAPSAEPRSPSSKRSSGFWGQEAGWDACHEVSAETGEGVEEVFRVVARKLVGRNHKMRRALLTATAAPGMPGYESGMDGCYFDGGGLGSGGLSSGLGGGAGGTSSIGHYHGSGTSRVSRASVMVEVSVSGATEEAGFHR</sequence>
<dbReference type="InterPro" id="IPR027417">
    <property type="entry name" value="P-loop_NTPase"/>
</dbReference>
<dbReference type="SMART" id="SM00175">
    <property type="entry name" value="RAB"/>
    <property type="match status" value="1"/>
</dbReference>
<dbReference type="GO" id="GO:0006089">
    <property type="term" value="P:lactate metabolic process"/>
    <property type="evidence" value="ECO:0007669"/>
    <property type="project" value="TreeGrafter"/>
</dbReference>
<dbReference type="SUPFAM" id="SSF52540">
    <property type="entry name" value="P-loop containing nucleoside triphosphate hydrolases"/>
    <property type="match status" value="1"/>
</dbReference>
<dbReference type="NCBIfam" id="TIGR00231">
    <property type="entry name" value="small_GTP"/>
    <property type="match status" value="1"/>
</dbReference>
<dbReference type="CDD" id="cd02922">
    <property type="entry name" value="FCB2_FMN"/>
    <property type="match status" value="1"/>
</dbReference>
<dbReference type="Pfam" id="PF01070">
    <property type="entry name" value="FMN_dh"/>
    <property type="match status" value="2"/>
</dbReference>
<dbReference type="InterPro" id="IPR000262">
    <property type="entry name" value="FMN-dep_DH"/>
</dbReference>
<feature type="domain" description="Cytochrome b5 heme-binding" evidence="7">
    <location>
        <begin position="1"/>
        <end position="78"/>
    </location>
</feature>
<dbReference type="Gene3D" id="3.40.50.300">
    <property type="entry name" value="P-loop containing nucleotide triphosphate hydrolases"/>
    <property type="match status" value="1"/>
</dbReference>
<dbReference type="InterPro" id="IPR013785">
    <property type="entry name" value="Aldolase_TIM"/>
</dbReference>
<dbReference type="PROSITE" id="PS51420">
    <property type="entry name" value="RHO"/>
    <property type="match status" value="1"/>
</dbReference>
<dbReference type="EC" id="1.1.2.3" evidence="9"/>
<evidence type="ECO:0000256" key="1">
    <source>
        <dbReference type="ARBA" id="ARBA00001917"/>
    </source>
</evidence>
<dbReference type="Gene3D" id="3.10.120.10">
    <property type="entry name" value="Cytochrome b5-like heme/steroid binding domain"/>
    <property type="match status" value="1"/>
</dbReference>
<dbReference type="OrthoDB" id="1925334at2759"/>
<dbReference type="PROSITE" id="PS00191">
    <property type="entry name" value="CYTOCHROME_B5_1"/>
    <property type="match status" value="1"/>
</dbReference>
<comment type="cofactor">
    <cofactor evidence="1">
        <name>FMN</name>
        <dbReference type="ChEBI" id="CHEBI:58210"/>
    </cofactor>
</comment>
<feature type="domain" description="FMN hydroxy acid dehydrogenase" evidence="8">
    <location>
        <begin position="107"/>
        <end position="454"/>
    </location>
</feature>
<keyword evidence="10" id="KW-1185">Reference proteome</keyword>
<dbReference type="InterPro" id="IPR037458">
    <property type="entry name" value="L-MDH/L-LDH_FMN-bd"/>
</dbReference>
<dbReference type="PROSITE" id="PS51419">
    <property type="entry name" value="RAB"/>
    <property type="match status" value="1"/>
</dbReference>
<dbReference type="GO" id="GO:0020037">
    <property type="term" value="F:heme binding"/>
    <property type="evidence" value="ECO:0007669"/>
    <property type="project" value="InterPro"/>
</dbReference>
<dbReference type="InterPro" id="IPR001199">
    <property type="entry name" value="Cyt_B5-like_heme/steroid-bd"/>
</dbReference>
<dbReference type="PROSITE" id="PS50255">
    <property type="entry name" value="CYTOCHROME_B5_2"/>
    <property type="match status" value="1"/>
</dbReference>
<dbReference type="InterPro" id="IPR036400">
    <property type="entry name" value="Cyt_B5-like_heme/steroid_sf"/>
</dbReference>
<keyword evidence="2" id="KW-0349">Heme</keyword>
<dbReference type="InterPro" id="IPR008259">
    <property type="entry name" value="FMN_hydac_DH_AS"/>
</dbReference>
<dbReference type="InterPro" id="IPR037396">
    <property type="entry name" value="FMN_HAD"/>
</dbReference>
<protein>
    <submittedName>
        <fullName evidence="9">Cytochrome b2 mitochondrial</fullName>
        <ecNumber evidence="9">1.1.2.3</ecNumber>
    </submittedName>
</protein>
<dbReference type="InterPro" id="IPR018506">
    <property type="entry name" value="Cyt_B5_heme-BS"/>
</dbReference>
<dbReference type="InterPro" id="IPR001806">
    <property type="entry name" value="Small_GTPase"/>
</dbReference>
<evidence type="ECO:0000256" key="2">
    <source>
        <dbReference type="ARBA" id="ARBA00022617"/>
    </source>
</evidence>
<accession>A0A0F8BN83</accession>
<evidence type="ECO:0000313" key="9">
    <source>
        <dbReference type="EMBL" id="KKF93988.1"/>
    </source>
</evidence>
<keyword evidence="4 9" id="KW-0560">Oxidoreductase</keyword>
<dbReference type="GO" id="GO:0004460">
    <property type="term" value="F:L-lactate dehydrogenase (cytochrome) activity"/>
    <property type="evidence" value="ECO:0007669"/>
    <property type="project" value="UniProtKB-EC"/>
</dbReference>
<dbReference type="PRINTS" id="PR00363">
    <property type="entry name" value="CYTOCHROMEB5"/>
</dbReference>
<dbReference type="EMBL" id="LBBL01000193">
    <property type="protein sequence ID" value="KKF93988.1"/>
    <property type="molecule type" value="Genomic_DNA"/>
</dbReference>
<organism evidence="9 10">
    <name type="scientific">Ceratocystis fimbriata f. sp. platani</name>
    <dbReference type="NCBI Taxonomy" id="88771"/>
    <lineage>
        <taxon>Eukaryota</taxon>
        <taxon>Fungi</taxon>
        <taxon>Dikarya</taxon>
        <taxon>Ascomycota</taxon>
        <taxon>Pezizomycotina</taxon>
        <taxon>Sordariomycetes</taxon>
        <taxon>Hypocreomycetidae</taxon>
        <taxon>Microascales</taxon>
        <taxon>Ceratocystidaceae</taxon>
        <taxon>Ceratocystis</taxon>
    </lineage>
</organism>
<dbReference type="SUPFAM" id="SSF51395">
    <property type="entry name" value="FMN-linked oxidoreductases"/>
    <property type="match status" value="1"/>
</dbReference>
<feature type="compositionally biased region" description="Low complexity" evidence="6">
    <location>
        <begin position="667"/>
        <end position="682"/>
    </location>
</feature>
<dbReference type="FunFam" id="3.40.50.300:FF:001447">
    <property type="entry name" value="Ras-related protein Rab-1B"/>
    <property type="match status" value="1"/>
</dbReference>
<dbReference type="SMART" id="SM00174">
    <property type="entry name" value="RHO"/>
    <property type="match status" value="1"/>
</dbReference>
<dbReference type="GO" id="GO:0046872">
    <property type="term" value="F:metal ion binding"/>
    <property type="evidence" value="ECO:0007669"/>
    <property type="project" value="UniProtKB-KW"/>
</dbReference>
<dbReference type="GO" id="GO:0003924">
    <property type="term" value="F:GTPase activity"/>
    <property type="evidence" value="ECO:0007669"/>
    <property type="project" value="InterPro"/>
</dbReference>
<dbReference type="Pfam" id="PF00071">
    <property type="entry name" value="Ras"/>
    <property type="match status" value="1"/>
</dbReference>
<dbReference type="AlphaFoldDB" id="A0A0F8BN83"/>
<evidence type="ECO:0000256" key="4">
    <source>
        <dbReference type="ARBA" id="ARBA00023002"/>
    </source>
</evidence>
<dbReference type="CDD" id="cd00154">
    <property type="entry name" value="Rab"/>
    <property type="match status" value="1"/>
</dbReference>
<feature type="region of interest" description="Disordered" evidence="6">
    <location>
        <begin position="632"/>
        <end position="653"/>
    </location>
</feature>
<dbReference type="PRINTS" id="PR00449">
    <property type="entry name" value="RASTRNSFRMNG"/>
</dbReference>
<name>A0A0F8BN83_CERFI</name>
<dbReference type="PANTHER" id="PTHR10578:SF148">
    <property type="entry name" value="L-LACTATE DEHYDROGENASE (CYTOCHROME)"/>
    <property type="match status" value="1"/>
</dbReference>
<dbReference type="PROSITE" id="PS51349">
    <property type="entry name" value="FMN_HYDROXY_ACID_DH_2"/>
    <property type="match status" value="1"/>
</dbReference>